<feature type="region of interest" description="Disordered" evidence="1">
    <location>
        <begin position="1"/>
        <end position="26"/>
    </location>
</feature>
<name>A0A392W8L9_9FABA</name>
<evidence type="ECO:0000256" key="1">
    <source>
        <dbReference type="SAM" id="MobiDB-lite"/>
    </source>
</evidence>
<feature type="compositionally biased region" description="Polar residues" evidence="1">
    <location>
        <begin position="13"/>
        <end position="26"/>
    </location>
</feature>
<feature type="non-terminal residue" evidence="2">
    <location>
        <position position="26"/>
    </location>
</feature>
<evidence type="ECO:0000313" key="2">
    <source>
        <dbReference type="EMBL" id="MCI95215.1"/>
    </source>
</evidence>
<comment type="caution">
    <text evidence="2">The sequence shown here is derived from an EMBL/GenBank/DDBJ whole genome shotgun (WGS) entry which is preliminary data.</text>
</comment>
<proteinExistence type="predicted"/>
<dbReference type="AlphaFoldDB" id="A0A392W8L9"/>
<dbReference type="Proteomes" id="UP000265520">
    <property type="component" value="Unassembled WGS sequence"/>
</dbReference>
<sequence>MCQEADMVAQRALASSSDQSQNISQF</sequence>
<protein>
    <submittedName>
        <fullName evidence="2">Uncharacterized protein</fullName>
    </submittedName>
</protein>
<dbReference type="EMBL" id="LXQA011379681">
    <property type="protein sequence ID" value="MCI95215.1"/>
    <property type="molecule type" value="Genomic_DNA"/>
</dbReference>
<accession>A0A392W8L9</accession>
<reference evidence="2 3" key="1">
    <citation type="journal article" date="2018" name="Front. Plant Sci.">
        <title>Red Clover (Trifolium pratense) and Zigzag Clover (T. medium) - A Picture of Genomic Similarities and Differences.</title>
        <authorList>
            <person name="Dluhosova J."/>
            <person name="Istvanek J."/>
            <person name="Nedelnik J."/>
            <person name="Repkova J."/>
        </authorList>
    </citation>
    <scope>NUCLEOTIDE SEQUENCE [LARGE SCALE GENOMIC DNA]</scope>
    <source>
        <strain evidence="3">cv. 10/8</strain>
        <tissue evidence="2">Leaf</tissue>
    </source>
</reference>
<evidence type="ECO:0000313" key="3">
    <source>
        <dbReference type="Proteomes" id="UP000265520"/>
    </source>
</evidence>
<keyword evidence="3" id="KW-1185">Reference proteome</keyword>
<organism evidence="2 3">
    <name type="scientific">Trifolium medium</name>
    <dbReference type="NCBI Taxonomy" id="97028"/>
    <lineage>
        <taxon>Eukaryota</taxon>
        <taxon>Viridiplantae</taxon>
        <taxon>Streptophyta</taxon>
        <taxon>Embryophyta</taxon>
        <taxon>Tracheophyta</taxon>
        <taxon>Spermatophyta</taxon>
        <taxon>Magnoliopsida</taxon>
        <taxon>eudicotyledons</taxon>
        <taxon>Gunneridae</taxon>
        <taxon>Pentapetalae</taxon>
        <taxon>rosids</taxon>
        <taxon>fabids</taxon>
        <taxon>Fabales</taxon>
        <taxon>Fabaceae</taxon>
        <taxon>Papilionoideae</taxon>
        <taxon>50 kb inversion clade</taxon>
        <taxon>NPAAA clade</taxon>
        <taxon>Hologalegina</taxon>
        <taxon>IRL clade</taxon>
        <taxon>Trifolieae</taxon>
        <taxon>Trifolium</taxon>
    </lineage>
</organism>